<evidence type="ECO:0000259" key="3">
    <source>
        <dbReference type="PROSITE" id="PS51349"/>
    </source>
</evidence>
<evidence type="ECO:0000256" key="2">
    <source>
        <dbReference type="ARBA" id="ARBA00023002"/>
    </source>
</evidence>
<dbReference type="Proteomes" id="UP000554482">
    <property type="component" value="Unassembled WGS sequence"/>
</dbReference>
<organism evidence="4 5">
    <name type="scientific">Thalictrum thalictroides</name>
    <name type="common">Rue-anemone</name>
    <name type="synonym">Anemone thalictroides</name>
    <dbReference type="NCBI Taxonomy" id="46969"/>
    <lineage>
        <taxon>Eukaryota</taxon>
        <taxon>Viridiplantae</taxon>
        <taxon>Streptophyta</taxon>
        <taxon>Embryophyta</taxon>
        <taxon>Tracheophyta</taxon>
        <taxon>Spermatophyta</taxon>
        <taxon>Magnoliopsida</taxon>
        <taxon>Ranunculales</taxon>
        <taxon>Ranunculaceae</taxon>
        <taxon>Thalictroideae</taxon>
        <taxon>Thalictrum</taxon>
    </lineage>
</organism>
<evidence type="ECO:0000313" key="4">
    <source>
        <dbReference type="EMBL" id="KAF5180159.1"/>
    </source>
</evidence>
<dbReference type="InterPro" id="IPR000262">
    <property type="entry name" value="FMN-dep_DH"/>
</dbReference>
<name>A0A7J6V515_THATH</name>
<dbReference type="PROSITE" id="PS51349">
    <property type="entry name" value="FMN_HYDROXY_ACID_DH_2"/>
    <property type="match status" value="1"/>
</dbReference>
<dbReference type="PANTHER" id="PTHR10578:SF67">
    <property type="entry name" value="PEROXISOMAL (S)-2-HYDROXYACID OXIDASE GLO3"/>
    <property type="match status" value="1"/>
</dbReference>
<dbReference type="Gene3D" id="3.20.20.70">
    <property type="entry name" value="Aldolase class I"/>
    <property type="match status" value="1"/>
</dbReference>
<dbReference type="PANTHER" id="PTHR10578">
    <property type="entry name" value="S -2-HYDROXY-ACID OXIDASE-RELATED"/>
    <property type="match status" value="1"/>
</dbReference>
<accession>A0A7J6V515</accession>
<proteinExistence type="predicted"/>
<dbReference type="InterPro" id="IPR037396">
    <property type="entry name" value="FMN_HAD"/>
</dbReference>
<reference evidence="4 5" key="1">
    <citation type="submission" date="2020-06" db="EMBL/GenBank/DDBJ databases">
        <title>Transcriptomic and genomic resources for Thalictrum thalictroides and T. hernandezii: Facilitating candidate gene discovery in an emerging model plant lineage.</title>
        <authorList>
            <person name="Arias T."/>
            <person name="Riano-Pachon D.M."/>
            <person name="Di Stilio V.S."/>
        </authorList>
    </citation>
    <scope>NUCLEOTIDE SEQUENCE [LARGE SCALE GENOMIC DNA]</scope>
    <source>
        <strain evidence="5">cv. WT478/WT964</strain>
        <tissue evidence="4">Leaves</tissue>
    </source>
</reference>
<keyword evidence="2" id="KW-0560">Oxidoreductase</keyword>
<keyword evidence="5" id="KW-1185">Reference proteome</keyword>
<dbReference type="OrthoDB" id="25826at2759"/>
<sequence length="192" mass="20909">MAIEPVNISDFQVLAKQALPKIRGLSASLVQRAERCGCEAIVLTADTPRFGRRETDIKNKNDYSSLPQFKNLEGIIPTEIVSEIEKGSKLEAFASAFYELEGHSMAKVYNKITNSDQEVLTAEDAVKSVEAEMIVSNHGGQQLDYVPATISILEEVAQAVEGRIPVLLDGGVTRGTYIFKALTSVENTTDCA</sequence>
<dbReference type="EMBL" id="JABWDY010037761">
    <property type="protein sequence ID" value="KAF5180159.1"/>
    <property type="molecule type" value="Genomic_DNA"/>
</dbReference>
<dbReference type="SUPFAM" id="SSF51395">
    <property type="entry name" value="FMN-linked oxidoreductases"/>
    <property type="match status" value="1"/>
</dbReference>
<dbReference type="AlphaFoldDB" id="A0A7J6V515"/>
<protein>
    <submittedName>
        <fullName evidence="4">Peroxisomal (S)-2-hydroxy-acid oxidase</fullName>
    </submittedName>
</protein>
<dbReference type="Pfam" id="PF01070">
    <property type="entry name" value="FMN_dh"/>
    <property type="match status" value="1"/>
</dbReference>
<dbReference type="InterPro" id="IPR013785">
    <property type="entry name" value="Aldolase_TIM"/>
</dbReference>
<feature type="domain" description="FMN hydroxy acid dehydrogenase" evidence="3">
    <location>
        <begin position="1"/>
        <end position="192"/>
    </location>
</feature>
<dbReference type="GO" id="GO:0016491">
    <property type="term" value="F:oxidoreductase activity"/>
    <property type="evidence" value="ECO:0007669"/>
    <property type="project" value="UniProtKB-KW"/>
</dbReference>
<gene>
    <name evidence="4" type="ORF">FRX31_030255</name>
</gene>
<evidence type="ECO:0000256" key="1">
    <source>
        <dbReference type="ARBA" id="ARBA00001917"/>
    </source>
</evidence>
<comment type="cofactor">
    <cofactor evidence="1">
        <name>FMN</name>
        <dbReference type="ChEBI" id="CHEBI:58210"/>
    </cofactor>
</comment>
<evidence type="ECO:0000313" key="5">
    <source>
        <dbReference type="Proteomes" id="UP000554482"/>
    </source>
</evidence>
<comment type="caution">
    <text evidence="4">The sequence shown here is derived from an EMBL/GenBank/DDBJ whole genome shotgun (WGS) entry which is preliminary data.</text>
</comment>